<organism evidence="3 4">
    <name type="scientific">Saccharothrix algeriensis</name>
    <dbReference type="NCBI Taxonomy" id="173560"/>
    <lineage>
        <taxon>Bacteria</taxon>
        <taxon>Bacillati</taxon>
        <taxon>Actinomycetota</taxon>
        <taxon>Actinomycetes</taxon>
        <taxon>Pseudonocardiales</taxon>
        <taxon>Pseudonocardiaceae</taxon>
        <taxon>Saccharothrix</taxon>
    </lineage>
</organism>
<reference evidence="3 4" key="1">
    <citation type="submission" date="2021-01" db="EMBL/GenBank/DDBJ databases">
        <title>Sequencing the genomes of 1000 actinobacteria strains.</title>
        <authorList>
            <person name="Klenk H.-P."/>
        </authorList>
    </citation>
    <scope>NUCLEOTIDE SEQUENCE [LARGE SCALE GENOMIC DNA]</scope>
    <source>
        <strain evidence="3 4">DSM 44581</strain>
    </source>
</reference>
<feature type="transmembrane region" description="Helical" evidence="2">
    <location>
        <begin position="168"/>
        <end position="189"/>
    </location>
</feature>
<comment type="caution">
    <text evidence="3">The sequence shown here is derived from an EMBL/GenBank/DDBJ whole genome shotgun (WGS) entry which is preliminary data.</text>
</comment>
<sequence>MDVELLEAWARWLDGQRVDGLRLWGRPILHWGRLGKLLQFAAGLVVVLDLVGARRIHAVARALGGHRWADGVERVRAHNAEYRRRRRLIAARVAVDRAEAVLGEAEDDVRRDRLGPLVGGDWELPGHRGSSARPVDPEREARRQEARAESAAAREAASAPGADRPSRWWGWVALAAIALWLGALLWAVLTGDGGRAGWADAAEGLGLFAGLLLVVQVVRRPTAASWLEQGVLLVVVVARIAYGLLVTILATALASAFGGRRADYRIRLAAFALFVVGFQFDLLAS</sequence>
<feature type="region of interest" description="Disordered" evidence="1">
    <location>
        <begin position="120"/>
        <end position="164"/>
    </location>
</feature>
<evidence type="ECO:0000256" key="1">
    <source>
        <dbReference type="SAM" id="MobiDB-lite"/>
    </source>
</evidence>
<proteinExistence type="predicted"/>
<feature type="compositionally biased region" description="Low complexity" evidence="1">
    <location>
        <begin position="149"/>
        <end position="159"/>
    </location>
</feature>
<feature type="transmembrane region" description="Helical" evidence="2">
    <location>
        <begin position="230"/>
        <end position="254"/>
    </location>
</feature>
<dbReference type="RefSeq" id="WP_204842418.1">
    <property type="nucleotide sequence ID" value="NZ_JAFBCL010000001.1"/>
</dbReference>
<dbReference type="EMBL" id="JAFBCL010000001">
    <property type="protein sequence ID" value="MBM7811543.1"/>
    <property type="molecule type" value="Genomic_DNA"/>
</dbReference>
<keyword evidence="2" id="KW-1133">Transmembrane helix</keyword>
<evidence type="ECO:0000313" key="3">
    <source>
        <dbReference type="EMBL" id="MBM7811543.1"/>
    </source>
</evidence>
<feature type="transmembrane region" description="Helical" evidence="2">
    <location>
        <begin position="201"/>
        <end position="218"/>
    </location>
</feature>
<keyword evidence="4" id="KW-1185">Reference proteome</keyword>
<keyword evidence="2" id="KW-0472">Membrane</keyword>
<feature type="compositionally biased region" description="Basic and acidic residues" evidence="1">
    <location>
        <begin position="135"/>
        <end position="148"/>
    </location>
</feature>
<name>A0ABS2S5N6_9PSEU</name>
<feature type="transmembrane region" description="Helical" evidence="2">
    <location>
        <begin position="266"/>
        <end position="284"/>
    </location>
</feature>
<gene>
    <name evidence="3" type="ORF">JOE68_002408</name>
</gene>
<protein>
    <submittedName>
        <fullName evidence="3">Uncharacterized protein</fullName>
    </submittedName>
</protein>
<evidence type="ECO:0000313" key="4">
    <source>
        <dbReference type="Proteomes" id="UP001195724"/>
    </source>
</evidence>
<keyword evidence="2" id="KW-0812">Transmembrane</keyword>
<evidence type="ECO:0000256" key="2">
    <source>
        <dbReference type="SAM" id="Phobius"/>
    </source>
</evidence>
<dbReference type="Proteomes" id="UP001195724">
    <property type="component" value="Unassembled WGS sequence"/>
</dbReference>
<accession>A0ABS2S5N6</accession>